<keyword evidence="1" id="KW-0472">Membrane</keyword>
<accession>A0AAD7IWZ5</accession>
<keyword evidence="1" id="KW-1133">Transmembrane helix</keyword>
<protein>
    <recommendedName>
        <fullName evidence="2">CxC2-like cysteine cluster KDZ transposase-associated domain-containing protein</fullName>
    </recommendedName>
</protein>
<comment type="caution">
    <text evidence="3">The sequence shown here is derived from an EMBL/GenBank/DDBJ whole genome shotgun (WGS) entry which is preliminary data.</text>
</comment>
<evidence type="ECO:0000313" key="3">
    <source>
        <dbReference type="EMBL" id="KAJ7752302.1"/>
    </source>
</evidence>
<name>A0AAD7IWZ5_9AGAR</name>
<dbReference type="InterPro" id="IPR040521">
    <property type="entry name" value="KDZ"/>
</dbReference>
<sequence length="995" mass="113552">MKNFVNNHRQETLDEWLRLEGRGSADHYGVCATCKCANPLFRCARQTCVGPGMYCQTCVVEAHRQLPTHMIEKWTNGFFVPTTLAELEMRIQLGHVRGSFCPKSTKAHKDFVIIDTLGIHTVKLNFCGCDSTITHRQQLMRACLWPATSIDPQTCATFNTIRLFEMQNCLGKISAYDYVRSLELLSNNDGLNPPADRRRAFRAIVRQYRMMEMIKRAGRGHDDSGVAGTAQGELALLCRACPQPDINLPPGWDQIDWDQMDEDQRYYFLFLAGDANFKLINRNVSTEARDPVVDDGTGYFCNRADYMEHIRQHVDEEEISSCSGFQAMFLANAKRIKGLRVTGLGGVTCARHNMWRPNGVGDLQAGERCCNMDFLVFSAVLNFALAWLIFSYNIACQYSKNVWARMSGLPSKYHLNINLDNVRWMVPNFHLPGHKKGCHSPFSFHWLWGAGCTHGETVEQNWEFLNGAAASTKLMGLGARLMALEGFLGFHNWRCLVCIGSLLKRRMAEDIKEGRSHQTSFEAFDEGLSSRMAETVAGWRRWVEEWETTAHKENEKKSPYEYTETVVTLKEVRLQLAAEEYAVTGDGEEVEREDSPSTFIALGLELEEGQRQLAVYIKAAGPSPSTSQQLDILKRRTILRTKLNAFRKMQKSYMPSLRRYLTPSQRAIWDADDKQPEATRLFMPSDLPNAKARQKACAKGLDGVEARMREGEAGEALEGLRHGLRTKTATTRFKVRNWSGQRALTRGQGILRHINIKIHASKLRYRYSRQAVLKLKGHGDWEKKLKVLTEDDVRALNERALTEEEKSNRERLRAAGGVPEEGGIAALGDLVSGETHRSLPWIWYGVSEEKGEQQLHEALRVEWCKAYSRSRRWREDLVLVEEEMRRTIEFGRWSERRWLVRAEAQTVMLGTTQAITPEVAEGVRAYALEQADRERRTCEALEEDWGPLRQRAAKYLRGDDISGEPELVVGVDRDALRWAETVEHEREEGENDMYQ</sequence>
<dbReference type="EMBL" id="JARKIB010000059">
    <property type="protein sequence ID" value="KAJ7752302.1"/>
    <property type="molecule type" value="Genomic_DNA"/>
</dbReference>
<dbReference type="Proteomes" id="UP001215598">
    <property type="component" value="Unassembled WGS sequence"/>
</dbReference>
<dbReference type="InterPro" id="IPR041457">
    <property type="entry name" value="CxC2_KDZ-assoc"/>
</dbReference>
<evidence type="ECO:0000256" key="1">
    <source>
        <dbReference type="SAM" id="Phobius"/>
    </source>
</evidence>
<feature type="domain" description="CxC2-like cysteine cluster KDZ transposase-associated" evidence="2">
    <location>
        <begin position="84"/>
        <end position="189"/>
    </location>
</feature>
<evidence type="ECO:0000259" key="2">
    <source>
        <dbReference type="Pfam" id="PF18803"/>
    </source>
</evidence>
<proteinExistence type="predicted"/>
<reference evidence="3" key="1">
    <citation type="submission" date="2023-03" db="EMBL/GenBank/DDBJ databases">
        <title>Massive genome expansion in bonnet fungi (Mycena s.s.) driven by repeated elements and novel gene families across ecological guilds.</title>
        <authorList>
            <consortium name="Lawrence Berkeley National Laboratory"/>
            <person name="Harder C.B."/>
            <person name="Miyauchi S."/>
            <person name="Viragh M."/>
            <person name="Kuo A."/>
            <person name="Thoen E."/>
            <person name="Andreopoulos B."/>
            <person name="Lu D."/>
            <person name="Skrede I."/>
            <person name="Drula E."/>
            <person name="Henrissat B."/>
            <person name="Morin E."/>
            <person name="Kohler A."/>
            <person name="Barry K."/>
            <person name="LaButti K."/>
            <person name="Morin E."/>
            <person name="Salamov A."/>
            <person name="Lipzen A."/>
            <person name="Mereny Z."/>
            <person name="Hegedus B."/>
            <person name="Baldrian P."/>
            <person name="Stursova M."/>
            <person name="Weitz H."/>
            <person name="Taylor A."/>
            <person name="Grigoriev I.V."/>
            <person name="Nagy L.G."/>
            <person name="Martin F."/>
            <person name="Kauserud H."/>
        </authorList>
    </citation>
    <scope>NUCLEOTIDE SEQUENCE</scope>
    <source>
        <strain evidence="3">CBHHK182m</strain>
    </source>
</reference>
<evidence type="ECO:0000313" key="4">
    <source>
        <dbReference type="Proteomes" id="UP001215598"/>
    </source>
</evidence>
<dbReference type="Pfam" id="PF18803">
    <property type="entry name" value="CxC2"/>
    <property type="match status" value="1"/>
</dbReference>
<dbReference type="Pfam" id="PF18758">
    <property type="entry name" value="KDZ"/>
    <property type="match status" value="1"/>
</dbReference>
<gene>
    <name evidence="3" type="ORF">B0H16DRAFT_1317538</name>
</gene>
<organism evidence="3 4">
    <name type="scientific">Mycena metata</name>
    <dbReference type="NCBI Taxonomy" id="1033252"/>
    <lineage>
        <taxon>Eukaryota</taxon>
        <taxon>Fungi</taxon>
        <taxon>Dikarya</taxon>
        <taxon>Basidiomycota</taxon>
        <taxon>Agaricomycotina</taxon>
        <taxon>Agaricomycetes</taxon>
        <taxon>Agaricomycetidae</taxon>
        <taxon>Agaricales</taxon>
        <taxon>Marasmiineae</taxon>
        <taxon>Mycenaceae</taxon>
        <taxon>Mycena</taxon>
    </lineage>
</organism>
<keyword evidence="1" id="KW-0812">Transmembrane</keyword>
<keyword evidence="4" id="KW-1185">Reference proteome</keyword>
<dbReference type="AlphaFoldDB" id="A0AAD7IWZ5"/>
<feature type="transmembrane region" description="Helical" evidence="1">
    <location>
        <begin position="374"/>
        <end position="395"/>
    </location>
</feature>